<dbReference type="InterPro" id="IPR002698">
    <property type="entry name" value="FTHF_cligase"/>
</dbReference>
<gene>
    <name evidence="6" type="ORF">AW10_02700</name>
</gene>
<evidence type="ECO:0000313" key="7">
    <source>
        <dbReference type="Proteomes" id="UP000021816"/>
    </source>
</evidence>
<dbReference type="Pfam" id="PF01812">
    <property type="entry name" value="5-FTHF_cyc-lig"/>
    <property type="match status" value="1"/>
</dbReference>
<proteinExistence type="inferred from homology"/>
<evidence type="ECO:0000256" key="5">
    <source>
        <dbReference type="RuleBase" id="RU361279"/>
    </source>
</evidence>
<comment type="caution">
    <text evidence="6">The sequence shown here is derived from an EMBL/GenBank/DDBJ whole genome shotgun (WGS) entry which is preliminary data.</text>
</comment>
<dbReference type="PATRIC" id="fig|1454003.3.peg.2754"/>
<dbReference type="GO" id="GO:0005524">
    <property type="term" value="F:ATP binding"/>
    <property type="evidence" value="ECO:0007669"/>
    <property type="project" value="UniProtKB-KW"/>
</dbReference>
<dbReference type="Proteomes" id="UP000021816">
    <property type="component" value="Unassembled WGS sequence"/>
</dbReference>
<protein>
    <recommendedName>
        <fullName evidence="5">5-formyltetrahydrofolate cyclo-ligase</fullName>
        <ecNumber evidence="5">6.3.3.2</ecNumber>
    </recommendedName>
</protein>
<keyword evidence="5" id="KW-0479">Metal-binding</keyword>
<dbReference type="Gene3D" id="3.40.50.10420">
    <property type="entry name" value="NagB/RpiA/CoA transferase-like"/>
    <property type="match status" value="1"/>
</dbReference>
<dbReference type="InterPro" id="IPR037171">
    <property type="entry name" value="NagB/RpiA_transferase-like"/>
</dbReference>
<name>A0A011N8Y6_9PROT</name>
<sequence length="222" mass="24103">MATGPTQAIPIDGVADERFAARRLLRKSLLERRLALTADECAQLSSRVCTHLRDGFPQLSALAVGFCWPVRNEADLRPLIDEWARAGKAGFQALLPVVIDEQRGLAFRAWSVGTAMFPDRYGIPTPACGAFLTPGALLLPVNGFDAAGYRIGYGGGYFDRTLASLLPRPLVVGVGFELARLDSIVPEPHDQRLDAMVTEAGVHYPKTASTTRESPLSPLPYR</sequence>
<dbReference type="GO" id="GO:0046872">
    <property type="term" value="F:metal ion binding"/>
    <property type="evidence" value="ECO:0007669"/>
    <property type="project" value="UniProtKB-KW"/>
</dbReference>
<dbReference type="EMBL" id="JEMX01000061">
    <property type="protein sequence ID" value="EXI79058.1"/>
    <property type="molecule type" value="Genomic_DNA"/>
</dbReference>
<evidence type="ECO:0000256" key="4">
    <source>
        <dbReference type="PIRSR" id="PIRSR006806-1"/>
    </source>
</evidence>
<evidence type="ECO:0000256" key="2">
    <source>
        <dbReference type="ARBA" id="ARBA00022741"/>
    </source>
</evidence>
<evidence type="ECO:0000313" key="6">
    <source>
        <dbReference type="EMBL" id="EXI79058.1"/>
    </source>
</evidence>
<dbReference type="GO" id="GO:0035999">
    <property type="term" value="P:tetrahydrofolate interconversion"/>
    <property type="evidence" value="ECO:0007669"/>
    <property type="project" value="TreeGrafter"/>
</dbReference>
<dbReference type="PANTHER" id="PTHR23407:SF1">
    <property type="entry name" value="5-FORMYLTETRAHYDROFOLATE CYCLO-LIGASE"/>
    <property type="match status" value="1"/>
</dbReference>
<dbReference type="PIRSF" id="PIRSF006806">
    <property type="entry name" value="FTHF_cligase"/>
    <property type="match status" value="1"/>
</dbReference>
<dbReference type="GO" id="GO:0030272">
    <property type="term" value="F:5-formyltetrahydrofolate cyclo-ligase activity"/>
    <property type="evidence" value="ECO:0007669"/>
    <property type="project" value="UniProtKB-EC"/>
</dbReference>
<evidence type="ECO:0000256" key="1">
    <source>
        <dbReference type="ARBA" id="ARBA00010638"/>
    </source>
</evidence>
<keyword evidence="2 4" id="KW-0547">Nucleotide-binding</keyword>
<keyword evidence="5" id="KW-0460">Magnesium</keyword>
<reference evidence="6 7" key="1">
    <citation type="submission" date="2014-02" db="EMBL/GenBank/DDBJ databases">
        <title>Expanding our view of genomic diversity in Candidatus Accumulibacter clades.</title>
        <authorList>
            <person name="Skennerton C.T."/>
            <person name="Barr J.J."/>
            <person name="Slater F.R."/>
            <person name="Bond P.L."/>
            <person name="Tyson G.W."/>
        </authorList>
    </citation>
    <scope>NUCLEOTIDE SEQUENCE [LARGE SCALE GENOMIC DNA]</scope>
    <source>
        <strain evidence="7">BA-92</strain>
    </source>
</reference>
<comment type="cofactor">
    <cofactor evidence="5">
        <name>Mg(2+)</name>
        <dbReference type="ChEBI" id="CHEBI:18420"/>
    </cofactor>
</comment>
<dbReference type="SUPFAM" id="SSF100950">
    <property type="entry name" value="NagB/RpiA/CoA transferase-like"/>
    <property type="match status" value="1"/>
</dbReference>
<dbReference type="InterPro" id="IPR024185">
    <property type="entry name" value="FTHF_cligase-like_sf"/>
</dbReference>
<dbReference type="PANTHER" id="PTHR23407">
    <property type="entry name" value="ATPASE INHIBITOR/5-FORMYLTETRAHYDROFOLATE CYCLO-LIGASE"/>
    <property type="match status" value="1"/>
</dbReference>
<dbReference type="STRING" id="1454003.AW10_02700"/>
<feature type="binding site" evidence="4">
    <location>
        <begin position="22"/>
        <end position="26"/>
    </location>
    <ligand>
        <name>ATP</name>
        <dbReference type="ChEBI" id="CHEBI:30616"/>
    </ligand>
</feature>
<organism evidence="6 7">
    <name type="scientific">Candidatus Accumulibacter appositus</name>
    <dbReference type="NCBI Taxonomy" id="1454003"/>
    <lineage>
        <taxon>Bacteria</taxon>
        <taxon>Pseudomonadati</taxon>
        <taxon>Pseudomonadota</taxon>
        <taxon>Betaproteobacteria</taxon>
        <taxon>Candidatus Accumulibacter</taxon>
    </lineage>
</organism>
<feature type="binding site" evidence="4">
    <location>
        <position position="73"/>
    </location>
    <ligand>
        <name>substrate</name>
    </ligand>
</feature>
<keyword evidence="6" id="KW-0436">Ligase</keyword>
<comment type="similarity">
    <text evidence="1 5">Belongs to the 5-formyltetrahydrofolate cyclo-ligase family.</text>
</comment>
<dbReference type="EC" id="6.3.3.2" evidence="5"/>
<comment type="catalytic activity">
    <reaction evidence="5">
        <text>(6S)-5-formyl-5,6,7,8-tetrahydrofolate + ATP = (6R)-5,10-methenyltetrahydrofolate + ADP + phosphate</text>
        <dbReference type="Rhea" id="RHEA:10488"/>
        <dbReference type="ChEBI" id="CHEBI:30616"/>
        <dbReference type="ChEBI" id="CHEBI:43474"/>
        <dbReference type="ChEBI" id="CHEBI:57455"/>
        <dbReference type="ChEBI" id="CHEBI:57457"/>
        <dbReference type="ChEBI" id="CHEBI:456216"/>
        <dbReference type="EC" id="6.3.3.2"/>
    </reaction>
</comment>
<accession>A0A011N8Y6</accession>
<evidence type="ECO:0000256" key="3">
    <source>
        <dbReference type="ARBA" id="ARBA00022840"/>
    </source>
</evidence>
<dbReference type="GO" id="GO:0009396">
    <property type="term" value="P:folic acid-containing compound biosynthetic process"/>
    <property type="evidence" value="ECO:0007669"/>
    <property type="project" value="TreeGrafter"/>
</dbReference>
<dbReference type="AlphaFoldDB" id="A0A011N8Y6"/>
<keyword evidence="3 4" id="KW-0067">ATP-binding</keyword>
<dbReference type="NCBIfam" id="TIGR02727">
    <property type="entry name" value="MTHFS_bact"/>
    <property type="match status" value="1"/>
</dbReference>